<name>A0A9P7SMU8_9HYPO</name>
<evidence type="ECO:0000313" key="1">
    <source>
        <dbReference type="EMBL" id="KAG5961363.1"/>
    </source>
</evidence>
<protein>
    <submittedName>
        <fullName evidence="1">Uncharacterized protein</fullName>
    </submittedName>
</protein>
<dbReference type="Proteomes" id="UP000784919">
    <property type="component" value="Unassembled WGS sequence"/>
</dbReference>
<organism evidence="1 2">
    <name type="scientific">Claviceps arundinis</name>
    <dbReference type="NCBI Taxonomy" id="1623583"/>
    <lineage>
        <taxon>Eukaryota</taxon>
        <taxon>Fungi</taxon>
        <taxon>Dikarya</taxon>
        <taxon>Ascomycota</taxon>
        <taxon>Pezizomycotina</taxon>
        <taxon>Sordariomycetes</taxon>
        <taxon>Hypocreomycetidae</taxon>
        <taxon>Hypocreales</taxon>
        <taxon>Clavicipitaceae</taxon>
        <taxon>Claviceps</taxon>
    </lineage>
</organism>
<dbReference type="EMBL" id="SRPS01000254">
    <property type="protein sequence ID" value="KAG5961363.1"/>
    <property type="molecule type" value="Genomic_DNA"/>
</dbReference>
<gene>
    <name evidence="1" type="ORF">E4U56_003923</name>
</gene>
<proteinExistence type="predicted"/>
<reference evidence="1" key="1">
    <citation type="journal article" date="2020" name="bioRxiv">
        <title>Whole genome comparisons of ergot fungi reveals the divergence and evolution of species within the genus Claviceps are the result of varying mechanisms driving genome evolution and host range expansion.</title>
        <authorList>
            <person name="Wyka S.A."/>
            <person name="Mondo S.J."/>
            <person name="Liu M."/>
            <person name="Dettman J."/>
            <person name="Nalam V."/>
            <person name="Broders K.D."/>
        </authorList>
    </citation>
    <scope>NUCLEOTIDE SEQUENCE</scope>
    <source>
        <strain evidence="1">CCC 1102</strain>
    </source>
</reference>
<sequence length="123" mass="13148">MRPWLGASDHEAFADVGLDLWVRDRDKAQCLNRGGILGFASCHLVMGSPAMTLQSILLSAAQNDILRQQCLTSHLHHQPPVGADPQKINGATQLRAGCGTTATAAPVITNPLARIMLLLSADR</sequence>
<comment type="caution">
    <text evidence="1">The sequence shown here is derived from an EMBL/GenBank/DDBJ whole genome shotgun (WGS) entry which is preliminary data.</text>
</comment>
<dbReference type="AlphaFoldDB" id="A0A9P7SMU8"/>
<accession>A0A9P7SMU8</accession>
<evidence type="ECO:0000313" key="2">
    <source>
        <dbReference type="Proteomes" id="UP000784919"/>
    </source>
</evidence>